<evidence type="ECO:0000256" key="2">
    <source>
        <dbReference type="ARBA" id="ARBA00004574"/>
    </source>
</evidence>
<reference evidence="9" key="1">
    <citation type="submission" date="2021-01" db="EMBL/GenBank/DDBJ databases">
        <authorList>
            <person name="Corre E."/>
            <person name="Pelletier E."/>
            <person name="Niang G."/>
            <person name="Scheremetjew M."/>
            <person name="Finn R."/>
            <person name="Kale V."/>
            <person name="Holt S."/>
            <person name="Cochrane G."/>
            <person name="Meng A."/>
            <person name="Brown T."/>
            <person name="Cohen L."/>
        </authorList>
    </citation>
    <scope>NUCLEOTIDE SEQUENCE</scope>
    <source>
        <strain evidence="9">Clade-D-RCC2572</strain>
    </source>
</reference>
<evidence type="ECO:0000256" key="5">
    <source>
        <dbReference type="ARBA" id="ARBA00022454"/>
    </source>
</evidence>
<comment type="subcellular location">
    <subcellularLocation>
        <location evidence="2">Chromosome</location>
        <location evidence="2">Telomere</location>
    </subcellularLocation>
    <subcellularLocation>
        <location evidence="1">Nucleus</location>
    </subcellularLocation>
</comment>
<evidence type="ECO:0000256" key="8">
    <source>
        <dbReference type="ARBA" id="ARBA00023242"/>
    </source>
</evidence>
<evidence type="ECO:0000256" key="6">
    <source>
        <dbReference type="ARBA" id="ARBA00022895"/>
    </source>
</evidence>
<evidence type="ECO:0000313" key="9">
    <source>
        <dbReference type="EMBL" id="CAD8584899.1"/>
    </source>
</evidence>
<sequence>MDERGMIKALKRACGVNCEDERKIAREVDDGAIAMRSWMAREGWVGDGCTFLSARDVEAASAEDGDSQSSMPLTPRATRVLFARIDIARRKGTAQSSHQYCFVIAGSEIEIISPSLAPNAYGRVVAVKDFVIVRDGSGAACAIEAKNVEAMGDFPLVIEPLCALEGVANDARSLAGKVGMCRRGVIEAVSPMICTSDSTFFQATLRGDDGERVEYPLIFNGEHLARWQCVLKSCVGTLVELRNLRKVVLFKGDPEHELRAFSAASEFQVALIHECKSQASKMPLACRCSTCTSGATVGSYEADVTGVHADRGIVVLDDVVNLTFTHVPLSESKLYMPGLRVGAKVVVAHAHSVYRCDDNDMGTVHILGADLRTQIAVKIPALENSTDGSTVMYTGVDKLERTSRLWRSFKYAVEQSTFVYVQALRAWCEAFQSKFDFLTDSRIVDVKVVEYALGLVRHEEDVQGVAPILQLVHDTWKDVHTRDDVYGEFFRPKALGGVARDVFDIPIIDALKHTSFKCWQEENLRADSGTRGSTRNEGKPVVRTVGRLGRESSQIVFGALQCLYGRTHLVDASGAIEVLVTSSEGAPAPSTSLLNKLVVIDECDIVCEGAYTGARAFKMEHVNAPVRVTMVVNANHIRALYPPALSTETAGTMFVAATFSKAGVELIPPRFAGQAVTRQINAPTWVLTLSDSMTTPRTTIQAMSHDGGIKSLRGVMRNTTHAPKSRISLTFRGDNKWYSLMRFGSTYLVPVQSTGDLKAATFIVDERPDAVAYILPDDEDEDGDDAVSTSLPTTQQILNVRDVLVWSKVFVRSIVNLDSWQPAPESVSFKCVVVAEEWFQNEVVSQFGWESRLKVQDVETHDVVDIYCKSTAFSFPAGFGIGAVMTIRQATRHLSAKSMNIYVKLNMGVSTIEIHECSGATSSYLPKEIVQVMPRKSIQAMFLDQMSSDENESVAIDRRTFEVRARVASVSMLQIRWCCPACGCDAGSVMRVSVNKETSAATQKLPAALAACEVCRPTTRGGQRPGVFEVEASVILDDGTAQAECWLTGQAGMVLMPVKVRNEVLSLVQRHGRVTSRLTRSSDEERDCGAVSGGHVVRGHGSNVLGGADSATVRSAVSYATSIDEMIFECRKQYKLFQEDVNKPQIAALSFLDEEAREVRCGDFEIKTRCVPILRFWSASVTPINPREELMLALSRLK</sequence>
<accession>A0A7S0KL04</accession>
<dbReference type="GO" id="GO:0045740">
    <property type="term" value="P:positive regulation of DNA replication"/>
    <property type="evidence" value="ECO:0007669"/>
    <property type="project" value="TreeGrafter"/>
</dbReference>
<keyword evidence="7" id="KW-0238">DNA-binding</keyword>
<evidence type="ECO:0000256" key="1">
    <source>
        <dbReference type="ARBA" id="ARBA00004123"/>
    </source>
</evidence>
<dbReference type="GO" id="GO:0010833">
    <property type="term" value="P:telomere maintenance via telomere lengthening"/>
    <property type="evidence" value="ECO:0007669"/>
    <property type="project" value="TreeGrafter"/>
</dbReference>
<comment type="similarity">
    <text evidence="3">Belongs to the CTC1 family.</text>
</comment>
<dbReference type="EMBL" id="HBEW01006106">
    <property type="protein sequence ID" value="CAD8584899.1"/>
    <property type="molecule type" value="Transcribed_RNA"/>
</dbReference>
<keyword evidence="6" id="KW-0779">Telomere</keyword>
<dbReference type="PANTHER" id="PTHR14865:SF2">
    <property type="entry name" value="CST COMPLEX SUBUNIT CTC1"/>
    <property type="match status" value="1"/>
</dbReference>
<dbReference type="AlphaFoldDB" id="A0A7S0KL04"/>
<organism evidence="9">
    <name type="scientific">Ostreococcus mediterraneus</name>
    <dbReference type="NCBI Taxonomy" id="1486918"/>
    <lineage>
        <taxon>Eukaryota</taxon>
        <taxon>Viridiplantae</taxon>
        <taxon>Chlorophyta</taxon>
        <taxon>Mamiellophyceae</taxon>
        <taxon>Mamiellales</taxon>
        <taxon>Bathycoccaceae</taxon>
        <taxon>Ostreococcus</taxon>
    </lineage>
</organism>
<dbReference type="GO" id="GO:1990879">
    <property type="term" value="C:CST complex"/>
    <property type="evidence" value="ECO:0007669"/>
    <property type="project" value="TreeGrafter"/>
</dbReference>
<evidence type="ECO:0000256" key="3">
    <source>
        <dbReference type="ARBA" id="ARBA00006332"/>
    </source>
</evidence>
<dbReference type="Pfam" id="PF15491">
    <property type="entry name" value="CTC1_2"/>
    <property type="match status" value="1"/>
</dbReference>
<evidence type="ECO:0000256" key="7">
    <source>
        <dbReference type="ARBA" id="ARBA00023125"/>
    </source>
</evidence>
<dbReference type="GO" id="GO:0042162">
    <property type="term" value="F:telomeric DNA binding"/>
    <property type="evidence" value="ECO:0007669"/>
    <property type="project" value="TreeGrafter"/>
</dbReference>
<evidence type="ECO:0000256" key="4">
    <source>
        <dbReference type="ARBA" id="ARBA00016175"/>
    </source>
</evidence>
<keyword evidence="8" id="KW-0539">Nucleus</keyword>
<dbReference type="PANTHER" id="PTHR14865">
    <property type="entry name" value="CST COMPLEX SUBUNIT CTC1"/>
    <property type="match status" value="1"/>
</dbReference>
<gene>
    <name evidence="9" type="ORF">OMED0929_LOCUS5167</name>
</gene>
<proteinExistence type="inferred from homology"/>
<dbReference type="InterPro" id="IPR028262">
    <property type="entry name" value="CTC1_plant"/>
</dbReference>
<protein>
    <recommendedName>
        <fullName evidence="4">CST complex subunit CTC1</fullName>
    </recommendedName>
</protein>
<dbReference type="InterPro" id="IPR042617">
    <property type="entry name" value="CTC1-like"/>
</dbReference>
<keyword evidence="5" id="KW-0158">Chromosome</keyword>
<name>A0A7S0KL04_9CHLO</name>
<dbReference type="GO" id="GO:0003697">
    <property type="term" value="F:single-stranded DNA binding"/>
    <property type="evidence" value="ECO:0007669"/>
    <property type="project" value="TreeGrafter"/>
</dbReference>